<dbReference type="Proteomes" id="UP000008549">
    <property type="component" value="Unassembled WGS sequence"/>
</dbReference>
<feature type="transmembrane region" description="Helical" evidence="1">
    <location>
        <begin position="238"/>
        <end position="255"/>
    </location>
</feature>
<dbReference type="InterPro" id="IPR002900">
    <property type="entry name" value="DUF38/FTH_CAE_spp"/>
</dbReference>
<sequence length="302" mass="35166">MSSLCKMPDLVKEEIVKFCGFREVLTLRQVCQDFKNFIDDLKASKLPDSKFENVQIIVKDENHIRLTLFPYAFIDYFRKEKTRKFGKKTTIFEDQDIMDIVIFDLEQVLKFQKSSKKLQISAFKQAQVMSILPLLNPKVLEEINIENPEISQHEGHDSLGMEQIMETEQWKNAKKLNCDYFALGGNVKKIAHFSIARISFTSVSVRNLDILRKALLNFSLFEISNISIKFLLEHHQLSILWGAPYFSGFFIGWFFKMSNGDVMKIDYEPGFFRNPANFEFSKIKIEDVPVDANVQELPMENC</sequence>
<evidence type="ECO:0000256" key="1">
    <source>
        <dbReference type="SAM" id="Phobius"/>
    </source>
</evidence>
<evidence type="ECO:0000313" key="3">
    <source>
        <dbReference type="EMBL" id="CAP39341.1"/>
    </source>
</evidence>
<reference evidence="3 4" key="1">
    <citation type="journal article" date="2003" name="PLoS Biol.">
        <title>The genome sequence of Caenorhabditis briggsae: a platform for comparative genomics.</title>
        <authorList>
            <person name="Stein L.D."/>
            <person name="Bao Z."/>
            <person name="Blasiar D."/>
            <person name="Blumenthal T."/>
            <person name="Brent M.R."/>
            <person name="Chen N."/>
            <person name="Chinwalla A."/>
            <person name="Clarke L."/>
            <person name="Clee C."/>
            <person name="Coghlan A."/>
            <person name="Coulson A."/>
            <person name="D'Eustachio P."/>
            <person name="Fitch D.H."/>
            <person name="Fulton L.A."/>
            <person name="Fulton R.E."/>
            <person name="Griffiths-Jones S."/>
            <person name="Harris T.W."/>
            <person name="Hillier L.W."/>
            <person name="Kamath R."/>
            <person name="Kuwabara P.E."/>
            <person name="Mardis E.R."/>
            <person name="Marra M.A."/>
            <person name="Miner T.L."/>
            <person name="Minx P."/>
            <person name="Mullikin J.C."/>
            <person name="Plumb R.W."/>
            <person name="Rogers J."/>
            <person name="Schein J.E."/>
            <person name="Sohrmann M."/>
            <person name="Spieth J."/>
            <person name="Stajich J.E."/>
            <person name="Wei C."/>
            <person name="Willey D."/>
            <person name="Wilson R.K."/>
            <person name="Durbin R."/>
            <person name="Waterston R.H."/>
        </authorList>
    </citation>
    <scope>NUCLEOTIDE SEQUENCE [LARGE SCALE GENOMIC DNA]</scope>
    <source>
        <strain evidence="3 4">AF16</strain>
    </source>
</reference>
<dbReference type="PROSITE" id="PS50181">
    <property type="entry name" value="FBOX"/>
    <property type="match status" value="1"/>
</dbReference>
<dbReference type="HOGENOM" id="CLU_030831_0_2_1"/>
<accession>A8Y372</accession>
<dbReference type="InterPro" id="IPR001810">
    <property type="entry name" value="F-box_dom"/>
</dbReference>
<organism evidence="3 4">
    <name type="scientific">Caenorhabditis briggsae</name>
    <dbReference type="NCBI Taxonomy" id="6238"/>
    <lineage>
        <taxon>Eukaryota</taxon>
        <taxon>Metazoa</taxon>
        <taxon>Ecdysozoa</taxon>
        <taxon>Nematoda</taxon>
        <taxon>Chromadorea</taxon>
        <taxon>Rhabditida</taxon>
        <taxon>Rhabditina</taxon>
        <taxon>Rhabditomorpha</taxon>
        <taxon>Rhabditoidea</taxon>
        <taxon>Rhabditidae</taxon>
        <taxon>Peloderinae</taxon>
        <taxon>Caenorhabditis</taxon>
    </lineage>
</organism>
<dbReference type="InterPro" id="IPR040161">
    <property type="entry name" value="FB224"/>
</dbReference>
<proteinExistence type="predicted"/>
<name>A8Y372_CAEBR</name>
<dbReference type="Pfam" id="PF00646">
    <property type="entry name" value="F-box"/>
    <property type="match status" value="1"/>
</dbReference>
<keyword evidence="1" id="KW-0812">Transmembrane</keyword>
<dbReference type="GeneID" id="8580297"/>
<reference evidence="3 4" key="2">
    <citation type="journal article" date="2011" name="PLoS Genet.">
        <title>Caenorhabditis briggsae recombinant inbred line genotypes reveal inter-strain incompatibility and the evolution of recombination.</title>
        <authorList>
            <person name="Ross J.A."/>
            <person name="Koboldt D.C."/>
            <person name="Staisch J.E."/>
            <person name="Chamberlin H.M."/>
            <person name="Gupta B.P."/>
            <person name="Miller R.D."/>
            <person name="Baird S.E."/>
            <person name="Haag E.S."/>
        </authorList>
    </citation>
    <scope>NUCLEOTIDE SEQUENCE [LARGE SCALE GENOMIC DNA]</scope>
    <source>
        <strain evidence="3 4">AF16</strain>
    </source>
</reference>
<keyword evidence="1" id="KW-1133">Transmembrane helix</keyword>
<dbReference type="CTD" id="8580297"/>
<dbReference type="PANTHER" id="PTHR23015:SF4">
    <property type="entry name" value="DUF38 DOMAIN-CONTAINING PROTEIN-RELATED"/>
    <property type="match status" value="1"/>
</dbReference>
<protein>
    <submittedName>
        <fullName evidence="3">Protein CBG22848</fullName>
    </submittedName>
</protein>
<evidence type="ECO:0000259" key="2">
    <source>
        <dbReference type="PROSITE" id="PS50181"/>
    </source>
</evidence>
<dbReference type="Pfam" id="PF01827">
    <property type="entry name" value="FTH"/>
    <property type="match status" value="1"/>
</dbReference>
<keyword evidence="4" id="KW-1185">Reference proteome</keyword>
<dbReference type="EMBL" id="HE600994">
    <property type="protein sequence ID" value="CAP39341.1"/>
    <property type="molecule type" value="Genomic_DNA"/>
</dbReference>
<dbReference type="InParanoid" id="A8Y372"/>
<feature type="domain" description="F-box" evidence="2">
    <location>
        <begin position="1"/>
        <end position="54"/>
    </location>
</feature>
<dbReference type="RefSeq" id="XP_002638300.1">
    <property type="nucleotide sequence ID" value="XM_002638254.1"/>
</dbReference>
<dbReference type="AlphaFoldDB" id="A8Y372"/>
<dbReference type="OMA" id="AMELYIN"/>
<dbReference type="KEGG" id="cbr:CBG_22848"/>
<keyword evidence="1" id="KW-0472">Membrane</keyword>
<gene>
    <name evidence="3" type="ORF">CBG22848</name>
    <name evidence="3" type="ORF">CBG_22848</name>
</gene>
<evidence type="ECO:0000313" key="4">
    <source>
        <dbReference type="Proteomes" id="UP000008549"/>
    </source>
</evidence>
<dbReference type="PANTHER" id="PTHR23015">
    <property type="entry name" value="UNCHARACTERIZED C.ELEGANS PROTEIN"/>
    <property type="match status" value="1"/>
</dbReference>